<gene>
    <name evidence="2" type="ORF">BpHYR1_010356</name>
</gene>
<protein>
    <submittedName>
        <fullName evidence="2">Uncharacterized protein</fullName>
    </submittedName>
</protein>
<sequence length="537" mass="63444">MNKKKAPYLEELKFLLNKREHLAKKCTNNLQPTSVLRNKINQSDSDHSLDLDDFLTTSSEDVRLSTEKNKRVQFSQSENDKFGDGFFEQLKKIIEKVDPLEPDVQTIWDFDSFDLSSSTSSTVFEELQKPSSFMSRMPDEHKSLTLNIFHQDENEKQSDPTIFNFIPIEDEPSVPNLELRLFFDLDKHKQLLQNQHLDLTNLMSQKENFVEPELDIDEIDKKINRKNSKIKTRYVEELKEYLGKMKKDNEDANVSAKIFKKAIDEEDGESSVNNNEYRYSTISDEIDNTFSYLNDSSYSSDQDDTLVQENFLNFVKEQKDDDFYKELNKILEKYPKRPKYVVEPKVRSSLTNSRKNDQIEEEIFMNNYRKTLQEKLKSDEIDQEVKRVKVFFDWLATNHGIYLFKKKENNLVVNIFHPNASENKFADNPKSVFYKPVDEGTDLKNLELKIYFDSKKYKNLLDIDQLDLFLTDPDDSEMLKTKKGESEQETRSNDEPKEKVDEQTSENTMFSRLHKINPFKRMRSLNLTQMNVFRQKK</sequence>
<organism evidence="2 3">
    <name type="scientific">Brachionus plicatilis</name>
    <name type="common">Marine rotifer</name>
    <name type="synonym">Brachionus muelleri</name>
    <dbReference type="NCBI Taxonomy" id="10195"/>
    <lineage>
        <taxon>Eukaryota</taxon>
        <taxon>Metazoa</taxon>
        <taxon>Spiralia</taxon>
        <taxon>Gnathifera</taxon>
        <taxon>Rotifera</taxon>
        <taxon>Eurotatoria</taxon>
        <taxon>Monogononta</taxon>
        <taxon>Pseudotrocha</taxon>
        <taxon>Ploima</taxon>
        <taxon>Brachionidae</taxon>
        <taxon>Brachionus</taxon>
    </lineage>
</organism>
<name>A0A3M7QCG7_BRAPC</name>
<evidence type="ECO:0000313" key="2">
    <source>
        <dbReference type="EMBL" id="RNA09116.1"/>
    </source>
</evidence>
<dbReference type="OrthoDB" id="10646269at2759"/>
<feature type="compositionally biased region" description="Basic and acidic residues" evidence="1">
    <location>
        <begin position="477"/>
        <end position="502"/>
    </location>
</feature>
<dbReference type="EMBL" id="REGN01006540">
    <property type="protein sequence ID" value="RNA09116.1"/>
    <property type="molecule type" value="Genomic_DNA"/>
</dbReference>
<comment type="caution">
    <text evidence="2">The sequence shown here is derived from an EMBL/GenBank/DDBJ whole genome shotgun (WGS) entry which is preliminary data.</text>
</comment>
<reference evidence="2 3" key="1">
    <citation type="journal article" date="2018" name="Sci. Rep.">
        <title>Genomic signatures of local adaptation to the degree of environmental predictability in rotifers.</title>
        <authorList>
            <person name="Franch-Gras L."/>
            <person name="Hahn C."/>
            <person name="Garcia-Roger E.M."/>
            <person name="Carmona M.J."/>
            <person name="Serra M."/>
            <person name="Gomez A."/>
        </authorList>
    </citation>
    <scope>NUCLEOTIDE SEQUENCE [LARGE SCALE GENOMIC DNA]</scope>
    <source>
        <strain evidence="2">HYR1</strain>
    </source>
</reference>
<proteinExistence type="predicted"/>
<dbReference type="Proteomes" id="UP000276133">
    <property type="component" value="Unassembled WGS sequence"/>
</dbReference>
<accession>A0A3M7QCG7</accession>
<feature type="region of interest" description="Disordered" evidence="1">
    <location>
        <begin position="477"/>
        <end position="512"/>
    </location>
</feature>
<evidence type="ECO:0000256" key="1">
    <source>
        <dbReference type="SAM" id="MobiDB-lite"/>
    </source>
</evidence>
<evidence type="ECO:0000313" key="3">
    <source>
        <dbReference type="Proteomes" id="UP000276133"/>
    </source>
</evidence>
<keyword evidence="3" id="KW-1185">Reference proteome</keyword>
<dbReference type="AlphaFoldDB" id="A0A3M7QCG7"/>